<evidence type="ECO:0000313" key="6">
    <source>
        <dbReference type="EMBL" id="OHA83256.1"/>
    </source>
</evidence>
<comment type="catalytic activity">
    <reaction evidence="4">
        <text>2 cob(II)alamin + reduced [electron-transfer flavoprotein] + 2 ATP = 2 adenosylcob(III)alamin + 2 triphosphate + oxidized [electron-transfer flavoprotein] + 3 H(+)</text>
        <dbReference type="Rhea" id="RHEA:28671"/>
        <dbReference type="Rhea" id="RHEA-COMP:10685"/>
        <dbReference type="Rhea" id="RHEA-COMP:10686"/>
        <dbReference type="ChEBI" id="CHEBI:15378"/>
        <dbReference type="ChEBI" id="CHEBI:16304"/>
        <dbReference type="ChEBI" id="CHEBI:18036"/>
        <dbReference type="ChEBI" id="CHEBI:18408"/>
        <dbReference type="ChEBI" id="CHEBI:30616"/>
        <dbReference type="ChEBI" id="CHEBI:57692"/>
        <dbReference type="ChEBI" id="CHEBI:58307"/>
        <dbReference type="EC" id="2.5.1.17"/>
    </reaction>
</comment>
<evidence type="ECO:0000256" key="2">
    <source>
        <dbReference type="ARBA" id="ARBA00022741"/>
    </source>
</evidence>
<dbReference type="SUPFAM" id="SSF89028">
    <property type="entry name" value="Cobalamin adenosyltransferase-like"/>
    <property type="match status" value="1"/>
</dbReference>
<organism evidence="6 7">
    <name type="scientific">Candidatus Yonathbacteria bacterium RIFCSPLOWO2_01_FULL_43_27</name>
    <dbReference type="NCBI Taxonomy" id="1802726"/>
    <lineage>
        <taxon>Bacteria</taxon>
        <taxon>Candidatus Yonathiibacteriota</taxon>
    </lineage>
</organism>
<comment type="similarity">
    <text evidence="4">Belongs to the Cob(I)alamin adenosyltransferase family.</text>
</comment>
<dbReference type="GO" id="GO:0008817">
    <property type="term" value="F:corrinoid adenosyltransferase activity"/>
    <property type="evidence" value="ECO:0007669"/>
    <property type="project" value="UniProtKB-UniRule"/>
</dbReference>
<evidence type="ECO:0000259" key="5">
    <source>
        <dbReference type="Pfam" id="PF01923"/>
    </source>
</evidence>
<name>A0A1G2SDY3_9BACT</name>
<dbReference type="AlphaFoldDB" id="A0A1G2SDY3"/>
<keyword evidence="2 4" id="KW-0547">Nucleotide-binding</keyword>
<dbReference type="UniPathway" id="UPA00148">
    <property type="reaction ID" value="UER00233"/>
</dbReference>
<dbReference type="Pfam" id="PF01923">
    <property type="entry name" value="Cob_adeno_trans"/>
    <property type="match status" value="1"/>
</dbReference>
<sequence>MLYTGKGDDGTTKTFGCCDQRISKSSAITEALGALDEINSFLGVIKTNPGAQEMVVFVANEKKNISEIVGEVQNKLFIAQAEIAGADKHLSKEDVQSMENIINAIEHELPPISTFFVSGGTQLSALLDFARTLARRAERRVVAVAEEGSVSVGRETLAYLNRLSSLLYALSRQVNHKSGITEEPPVY</sequence>
<dbReference type="InterPro" id="IPR029499">
    <property type="entry name" value="PduO-typ"/>
</dbReference>
<gene>
    <name evidence="6" type="ORF">A3B07_00650</name>
</gene>
<dbReference type="GO" id="GO:0005524">
    <property type="term" value="F:ATP binding"/>
    <property type="evidence" value="ECO:0007669"/>
    <property type="project" value="UniProtKB-UniRule"/>
</dbReference>
<reference evidence="6 7" key="1">
    <citation type="journal article" date="2016" name="Nat. Commun.">
        <title>Thousands of microbial genomes shed light on interconnected biogeochemical processes in an aquifer system.</title>
        <authorList>
            <person name="Anantharaman K."/>
            <person name="Brown C.T."/>
            <person name="Hug L.A."/>
            <person name="Sharon I."/>
            <person name="Castelle C.J."/>
            <person name="Probst A.J."/>
            <person name="Thomas B.C."/>
            <person name="Singh A."/>
            <person name="Wilkins M.J."/>
            <person name="Karaoz U."/>
            <person name="Brodie E.L."/>
            <person name="Williams K.H."/>
            <person name="Hubbard S.S."/>
            <person name="Banfield J.F."/>
        </authorList>
    </citation>
    <scope>NUCLEOTIDE SEQUENCE [LARGE SCALE GENOMIC DNA]</scope>
</reference>
<keyword evidence="3 4" id="KW-0067">ATP-binding</keyword>
<comment type="pathway">
    <text evidence="4">Cofactor biosynthesis; adenosylcobalamin biosynthesis; adenosylcobalamin from cob(II)yrinate a,c-diamide: step 2/7.</text>
</comment>
<protein>
    <recommendedName>
        <fullName evidence="4">Corrinoid adenosyltransferase</fullName>
        <ecNumber evidence="4">2.5.1.17</ecNumber>
    </recommendedName>
    <alternativeName>
        <fullName evidence="4">Cob(II)alamin adenosyltransferase</fullName>
    </alternativeName>
    <alternativeName>
        <fullName evidence="4">Cob(II)yrinic acid a,c-diamide adenosyltransferase</fullName>
    </alternativeName>
    <alternativeName>
        <fullName evidence="4">Cobinamide/cobalamin adenosyltransferase</fullName>
    </alternativeName>
</protein>
<accession>A0A1G2SDY3</accession>
<dbReference type="Proteomes" id="UP000178817">
    <property type="component" value="Unassembled WGS sequence"/>
</dbReference>
<evidence type="ECO:0000256" key="1">
    <source>
        <dbReference type="ARBA" id="ARBA00022679"/>
    </source>
</evidence>
<keyword evidence="1 4" id="KW-0808">Transferase</keyword>
<evidence type="ECO:0000256" key="3">
    <source>
        <dbReference type="ARBA" id="ARBA00022840"/>
    </source>
</evidence>
<dbReference type="PANTHER" id="PTHR12213">
    <property type="entry name" value="CORRINOID ADENOSYLTRANSFERASE"/>
    <property type="match status" value="1"/>
</dbReference>
<dbReference type="InterPro" id="IPR016030">
    <property type="entry name" value="CblAdoTrfase-like"/>
</dbReference>
<evidence type="ECO:0000256" key="4">
    <source>
        <dbReference type="RuleBase" id="RU366026"/>
    </source>
</evidence>
<dbReference type="GO" id="GO:0009236">
    <property type="term" value="P:cobalamin biosynthetic process"/>
    <property type="evidence" value="ECO:0007669"/>
    <property type="project" value="UniProtKB-UniRule"/>
</dbReference>
<feature type="domain" description="Cobalamin adenosyltransferase-like" evidence="5">
    <location>
        <begin position="2"/>
        <end position="173"/>
    </location>
</feature>
<comment type="catalytic activity">
    <reaction evidence="4">
        <text>2 cob(II)yrinate a,c diamide + reduced [electron-transfer flavoprotein] + 2 ATP = 2 adenosylcob(III)yrinate a,c-diamide + 2 triphosphate + oxidized [electron-transfer flavoprotein] + 3 H(+)</text>
        <dbReference type="Rhea" id="RHEA:11528"/>
        <dbReference type="Rhea" id="RHEA-COMP:10685"/>
        <dbReference type="Rhea" id="RHEA-COMP:10686"/>
        <dbReference type="ChEBI" id="CHEBI:15378"/>
        <dbReference type="ChEBI" id="CHEBI:18036"/>
        <dbReference type="ChEBI" id="CHEBI:30616"/>
        <dbReference type="ChEBI" id="CHEBI:57692"/>
        <dbReference type="ChEBI" id="CHEBI:58307"/>
        <dbReference type="ChEBI" id="CHEBI:58503"/>
        <dbReference type="ChEBI" id="CHEBI:58537"/>
        <dbReference type="EC" id="2.5.1.17"/>
    </reaction>
</comment>
<comment type="caution">
    <text evidence="6">The sequence shown here is derived from an EMBL/GenBank/DDBJ whole genome shotgun (WGS) entry which is preliminary data.</text>
</comment>
<dbReference type="EMBL" id="MHUV01000001">
    <property type="protein sequence ID" value="OHA83256.1"/>
    <property type="molecule type" value="Genomic_DNA"/>
</dbReference>
<evidence type="ECO:0000313" key="7">
    <source>
        <dbReference type="Proteomes" id="UP000178817"/>
    </source>
</evidence>
<dbReference type="PANTHER" id="PTHR12213:SF0">
    <property type="entry name" value="CORRINOID ADENOSYLTRANSFERASE MMAB"/>
    <property type="match status" value="1"/>
</dbReference>
<dbReference type="NCBIfam" id="TIGR00636">
    <property type="entry name" value="PduO_Nterm"/>
    <property type="match status" value="1"/>
</dbReference>
<keyword evidence="4" id="KW-0169">Cobalamin biosynthesis</keyword>
<dbReference type="EC" id="2.5.1.17" evidence="4"/>
<dbReference type="InterPro" id="IPR036451">
    <property type="entry name" value="CblAdoTrfase-like_sf"/>
</dbReference>
<proteinExistence type="inferred from homology"/>
<dbReference type="Gene3D" id="1.20.1200.10">
    <property type="entry name" value="Cobalamin adenosyltransferase-like"/>
    <property type="match status" value="1"/>
</dbReference>